<keyword evidence="15" id="KW-0770">Synapse</keyword>
<evidence type="ECO:0000256" key="19">
    <source>
        <dbReference type="ARBA" id="ARBA00023170"/>
    </source>
</evidence>
<keyword evidence="7 24" id="KW-0420">Kringle</keyword>
<dbReference type="SMART" id="SM00219">
    <property type="entry name" value="TyrKc"/>
    <property type="match status" value="1"/>
</dbReference>
<dbReference type="Gene3D" id="2.60.40.10">
    <property type="entry name" value="Immunoglobulins"/>
    <property type="match status" value="2"/>
</dbReference>
<dbReference type="GO" id="GO:0043235">
    <property type="term" value="C:receptor complex"/>
    <property type="evidence" value="ECO:0007669"/>
    <property type="project" value="TreeGrafter"/>
</dbReference>
<dbReference type="Pfam" id="PF00400">
    <property type="entry name" value="WD40"/>
    <property type="match status" value="2"/>
</dbReference>
<dbReference type="HOGENOM" id="CLU_000288_30_5_1"/>
<dbReference type="Gene3D" id="2.130.10.10">
    <property type="entry name" value="YVTN repeat-like/Quinoprotein amine dehydrogenase"/>
    <property type="match status" value="1"/>
</dbReference>
<dbReference type="PRINTS" id="PR00018">
    <property type="entry name" value="KRINGLE"/>
</dbReference>
<dbReference type="SMART" id="SM00409">
    <property type="entry name" value="IG"/>
    <property type="match status" value="2"/>
</dbReference>
<dbReference type="InterPro" id="IPR038178">
    <property type="entry name" value="Kringle_sf"/>
</dbReference>
<dbReference type="SUPFAM" id="SSF56112">
    <property type="entry name" value="Protein kinase-like (PK-like)"/>
    <property type="match status" value="1"/>
</dbReference>
<evidence type="ECO:0000256" key="9">
    <source>
        <dbReference type="ARBA" id="ARBA00022692"/>
    </source>
</evidence>
<dbReference type="SUPFAM" id="SSF48726">
    <property type="entry name" value="Immunoglobulin"/>
    <property type="match status" value="2"/>
</dbReference>
<dbReference type="PROSITE" id="PS50082">
    <property type="entry name" value="WD_REPEATS_2"/>
    <property type="match status" value="1"/>
</dbReference>
<proteinExistence type="predicted"/>
<evidence type="ECO:0000256" key="14">
    <source>
        <dbReference type="ARBA" id="ARBA00022989"/>
    </source>
</evidence>
<dbReference type="Pfam" id="PF07679">
    <property type="entry name" value="I-set"/>
    <property type="match status" value="1"/>
</dbReference>
<evidence type="ECO:0000256" key="20">
    <source>
        <dbReference type="ARBA" id="ARBA00023180"/>
    </source>
</evidence>
<dbReference type="PRINTS" id="PR00109">
    <property type="entry name" value="TYRKINASE"/>
</dbReference>
<evidence type="ECO:0000256" key="8">
    <source>
        <dbReference type="ARBA" id="ARBA00022679"/>
    </source>
</evidence>
<organism evidence="27">
    <name type="scientific">Magallana gigas</name>
    <name type="common">Pacific oyster</name>
    <name type="synonym">Crassostrea gigas</name>
    <dbReference type="NCBI Taxonomy" id="29159"/>
    <lineage>
        <taxon>Eukaryota</taxon>
        <taxon>Metazoa</taxon>
        <taxon>Spiralia</taxon>
        <taxon>Lophotrochozoa</taxon>
        <taxon>Mollusca</taxon>
        <taxon>Bivalvia</taxon>
        <taxon>Autobranchia</taxon>
        <taxon>Pteriomorphia</taxon>
        <taxon>Ostreida</taxon>
        <taxon>Ostreoidea</taxon>
        <taxon>Ostreidae</taxon>
        <taxon>Magallana</taxon>
    </lineage>
</organism>
<keyword evidence="13 26" id="KW-0067">ATP-binding</keyword>
<evidence type="ECO:0000313" key="27">
    <source>
        <dbReference type="EMBL" id="EKC31204.1"/>
    </source>
</evidence>
<evidence type="ECO:0000256" key="18">
    <source>
        <dbReference type="ARBA" id="ARBA00023157"/>
    </source>
</evidence>
<dbReference type="InterPro" id="IPR017441">
    <property type="entry name" value="Protein_kinase_ATP_BS"/>
</dbReference>
<gene>
    <name evidence="27" type="ORF">CGI_10020781</name>
</gene>
<keyword evidence="12 27" id="KW-0418">Kinase</keyword>
<keyword evidence="25" id="KW-0853">WD repeat</keyword>
<protein>
    <recommendedName>
        <fullName evidence="3">receptor protein-tyrosine kinase</fullName>
        <ecNumber evidence="3">2.7.10.1</ecNumber>
    </recommendedName>
</protein>
<feature type="repeat" description="WD" evidence="25">
    <location>
        <begin position="19"/>
        <end position="51"/>
    </location>
</feature>
<dbReference type="EC" id="2.7.10.1" evidence="3"/>
<dbReference type="SUPFAM" id="SSF50978">
    <property type="entry name" value="WD40 repeat-like"/>
    <property type="match status" value="1"/>
</dbReference>
<dbReference type="PROSITE" id="PS50011">
    <property type="entry name" value="PROTEIN_KINASE_DOM"/>
    <property type="match status" value="1"/>
</dbReference>
<comment type="subcellular location">
    <subcellularLocation>
        <location evidence="1">Cell membrane</location>
        <topology evidence="1">Single-pass type I membrane protein</topology>
    </subcellularLocation>
    <subcellularLocation>
        <location evidence="2">Cytoplasmic vesicle</location>
        <location evidence="2">Autophagosome</location>
    </subcellularLocation>
    <subcellularLocation>
        <location evidence="22">Synapse</location>
    </subcellularLocation>
</comment>
<dbReference type="InterPro" id="IPR036790">
    <property type="entry name" value="Frizzled_dom_sf"/>
</dbReference>
<evidence type="ECO:0000256" key="15">
    <source>
        <dbReference type="ARBA" id="ARBA00023018"/>
    </source>
</evidence>
<keyword evidence="8" id="KW-0808">Transferase</keyword>
<dbReference type="SMART" id="SM00320">
    <property type="entry name" value="WD40"/>
    <property type="match status" value="4"/>
</dbReference>
<dbReference type="Gene3D" id="1.10.510.10">
    <property type="entry name" value="Transferase(Phosphotransferase) domain 1"/>
    <property type="match status" value="1"/>
</dbReference>
<dbReference type="InterPro" id="IPR011009">
    <property type="entry name" value="Kinase-like_dom_sf"/>
</dbReference>
<keyword evidence="5" id="KW-1003">Cell membrane</keyword>
<dbReference type="GO" id="GO:0004714">
    <property type="term" value="F:transmembrane receptor protein tyrosine kinase activity"/>
    <property type="evidence" value="ECO:0007669"/>
    <property type="project" value="UniProtKB-EC"/>
</dbReference>
<evidence type="ECO:0000256" key="2">
    <source>
        <dbReference type="ARBA" id="ARBA00004419"/>
    </source>
</evidence>
<evidence type="ECO:0000256" key="17">
    <source>
        <dbReference type="ARBA" id="ARBA00023137"/>
    </source>
</evidence>
<keyword evidence="18" id="KW-1015">Disulfide bond</keyword>
<dbReference type="FunCoup" id="K1QJ36">
    <property type="interactions" value="2"/>
</dbReference>
<dbReference type="GO" id="GO:0017147">
    <property type="term" value="F:Wnt-protein binding"/>
    <property type="evidence" value="ECO:0007669"/>
    <property type="project" value="TreeGrafter"/>
</dbReference>
<dbReference type="InterPro" id="IPR007110">
    <property type="entry name" value="Ig-like_dom"/>
</dbReference>
<dbReference type="PROSITE" id="PS00021">
    <property type="entry name" value="KRINGLE_1"/>
    <property type="match status" value="1"/>
</dbReference>
<keyword evidence="14" id="KW-1133">Transmembrane helix</keyword>
<dbReference type="GO" id="GO:0005524">
    <property type="term" value="F:ATP binding"/>
    <property type="evidence" value="ECO:0007669"/>
    <property type="project" value="UniProtKB-UniRule"/>
</dbReference>
<sequence length="1035" mass="117211">MDKYVCATDVGTGKILRKYRGHAGTVNCVKYNEDSSVILSGSTDNSVRIWDCKSRKLEPLQILDEAKDSVTSIQVSDHEILTGSADGYFRRYDLRTGRMHADFIGKAVSSVSFTKDGQCVLASTLDDSIKLMDKETGEMLNEFTGHKNHDYKIDSALNCEDTHVISGSEDGLVYYWDLVEWNRIWSSDLLPNGGKLCQNRPHMDVNEVKFKKSPENATVEEDQRHLFHCNTERIKGCTRNQMKIKWFHNGIKLTKRGTNFKIKKHGTTLLFDNIKVENRGEYYCSVSCKSKKFIARGASPKAYLQVEVPVRFVEKPIDRHVTPGNLQITCSAFGIPAPKLTWLDINDTEINDTVTQGVEIITIDNNSMTKKSNIIFTNVVTNMSVKCKAQNHVSSGPKSKIQQAKVVVVSKKDQVSQPPVRLQGTCAPYNGTVCKQVLGNEVILLNASYGNPGLEQDSQVNELMQGVLSSMVRKPNCQAAALKVFCRHVFPGCTEETGKAKPIHLCKESCLAVKELLCFDQWNELSLKRKIAGASLPDCNNLASKSDNGSQCIDGRIFHKDTSQVTYQCYKGTGQWYNGTVNVTKSGIPCQAWDRQYPHAHQRLPSVFPSLQGGENYCRNPGSEENQPWCYTTDNLKRWELCDIPKCYVEVSTEMPVNQNLTVAIIIIIIVVALVVFVSILMAVLCCQISKQRRHVKYDSTPQEDLDIDIDKLPTNSCYHKLSECSKINPKLQVMEYPRNDIVYIRDIGQGAFGRVFKAKAPNIIKDEYDCLIAVKMLKEDASDELLQDFQREASLMVEFDHPNIVKLLGVCAIGNPLCLLFEYMKKGDLNEFLRLNSCDNYIIRRHSMDIYSEHKPSLNTSNQLYIAKQIACGMVYLSEKGYVHRDLATRNCLVGDDLEVKISDFGLARSIHSLEYYRGSEHDAIPIRWMPPESILYNKFTVQSDVWSFGVLLWELFSFALQPYYGMTHEEVVQFVKDGKVLACPENTPKQVYDLMKMCWNTKPTSRPLFHHLLKSLNSLYDDYQKKKVLSELV</sequence>
<dbReference type="PROSITE" id="PS50070">
    <property type="entry name" value="KRINGLE_2"/>
    <property type="match status" value="1"/>
</dbReference>
<keyword evidence="21" id="KW-0393">Immunoglobulin domain</keyword>
<dbReference type="GO" id="GO:0007169">
    <property type="term" value="P:cell surface receptor protein tyrosine kinase signaling pathway"/>
    <property type="evidence" value="ECO:0007669"/>
    <property type="project" value="TreeGrafter"/>
</dbReference>
<dbReference type="InterPro" id="IPR008266">
    <property type="entry name" value="Tyr_kinase_AS"/>
</dbReference>
<dbReference type="PROSITE" id="PS50294">
    <property type="entry name" value="WD_REPEATS_REGION"/>
    <property type="match status" value="1"/>
</dbReference>
<evidence type="ECO:0000256" key="16">
    <source>
        <dbReference type="ARBA" id="ARBA00023136"/>
    </source>
</evidence>
<evidence type="ECO:0000256" key="10">
    <source>
        <dbReference type="ARBA" id="ARBA00022729"/>
    </source>
</evidence>
<dbReference type="EMBL" id="JH817310">
    <property type="protein sequence ID" value="EKC31204.1"/>
    <property type="molecule type" value="Genomic_DNA"/>
</dbReference>
<evidence type="ECO:0000256" key="22">
    <source>
        <dbReference type="ARBA" id="ARBA00034103"/>
    </source>
</evidence>
<evidence type="ECO:0000256" key="26">
    <source>
        <dbReference type="PROSITE-ProRule" id="PRU10141"/>
    </source>
</evidence>
<keyword evidence="4" id="KW-0217">Developmental protein</keyword>
<dbReference type="InterPro" id="IPR020635">
    <property type="entry name" value="Tyr_kinase_cat_dom"/>
</dbReference>
<dbReference type="InterPro" id="IPR018056">
    <property type="entry name" value="Kringle_CS"/>
</dbReference>
<evidence type="ECO:0000256" key="4">
    <source>
        <dbReference type="ARBA" id="ARBA00022473"/>
    </source>
</evidence>
<evidence type="ECO:0000256" key="11">
    <source>
        <dbReference type="ARBA" id="ARBA00022741"/>
    </source>
</evidence>
<dbReference type="InterPro" id="IPR013806">
    <property type="entry name" value="Kringle-like"/>
</dbReference>
<reference evidence="27" key="1">
    <citation type="journal article" date="2012" name="Nature">
        <title>The oyster genome reveals stress adaptation and complexity of shell formation.</title>
        <authorList>
            <person name="Zhang G."/>
            <person name="Fang X."/>
            <person name="Guo X."/>
            <person name="Li L."/>
            <person name="Luo R."/>
            <person name="Xu F."/>
            <person name="Yang P."/>
            <person name="Zhang L."/>
            <person name="Wang X."/>
            <person name="Qi H."/>
            <person name="Xiong Z."/>
            <person name="Que H."/>
            <person name="Xie Y."/>
            <person name="Holland P.W."/>
            <person name="Paps J."/>
            <person name="Zhu Y."/>
            <person name="Wu F."/>
            <person name="Chen Y."/>
            <person name="Wang J."/>
            <person name="Peng C."/>
            <person name="Meng J."/>
            <person name="Yang L."/>
            <person name="Liu J."/>
            <person name="Wen B."/>
            <person name="Zhang N."/>
            <person name="Huang Z."/>
            <person name="Zhu Q."/>
            <person name="Feng Y."/>
            <person name="Mount A."/>
            <person name="Hedgecock D."/>
            <person name="Xu Z."/>
            <person name="Liu Y."/>
            <person name="Domazet-Loso T."/>
            <person name="Du Y."/>
            <person name="Sun X."/>
            <person name="Zhang S."/>
            <person name="Liu B."/>
            <person name="Cheng P."/>
            <person name="Jiang X."/>
            <person name="Li J."/>
            <person name="Fan D."/>
            <person name="Wang W."/>
            <person name="Fu W."/>
            <person name="Wang T."/>
            <person name="Wang B."/>
            <person name="Zhang J."/>
            <person name="Peng Z."/>
            <person name="Li Y."/>
            <person name="Li N."/>
            <person name="Wang J."/>
            <person name="Chen M."/>
            <person name="He Y."/>
            <person name="Tan F."/>
            <person name="Song X."/>
            <person name="Zheng Q."/>
            <person name="Huang R."/>
            <person name="Yang H."/>
            <person name="Du X."/>
            <person name="Chen L."/>
            <person name="Yang M."/>
            <person name="Gaffney P.M."/>
            <person name="Wang S."/>
            <person name="Luo L."/>
            <person name="She Z."/>
            <person name="Ming Y."/>
            <person name="Huang W."/>
            <person name="Zhang S."/>
            <person name="Huang B."/>
            <person name="Zhang Y."/>
            <person name="Qu T."/>
            <person name="Ni P."/>
            <person name="Miao G."/>
            <person name="Wang J."/>
            <person name="Wang Q."/>
            <person name="Steinberg C.E."/>
            <person name="Wang H."/>
            <person name="Li N."/>
            <person name="Qian L."/>
            <person name="Zhang G."/>
            <person name="Li Y."/>
            <person name="Yang H."/>
            <person name="Liu X."/>
            <person name="Wang J."/>
            <person name="Yin Y."/>
            <person name="Wang J."/>
        </authorList>
    </citation>
    <scope>NUCLEOTIDE SEQUENCE [LARGE SCALE GENOMIC DNA]</scope>
    <source>
        <strain evidence="27">05x7-T-G4-1.051#20</strain>
    </source>
</reference>
<dbReference type="PROSITE" id="PS50038">
    <property type="entry name" value="FZ"/>
    <property type="match status" value="1"/>
</dbReference>
<dbReference type="Gene3D" id="3.30.200.20">
    <property type="entry name" value="Phosphorylase Kinase, domain 1"/>
    <property type="match status" value="1"/>
</dbReference>
<dbReference type="InterPro" id="IPR000719">
    <property type="entry name" value="Prot_kinase_dom"/>
</dbReference>
<dbReference type="Pfam" id="PF00051">
    <property type="entry name" value="Kringle"/>
    <property type="match status" value="1"/>
</dbReference>
<dbReference type="InterPro" id="IPR000001">
    <property type="entry name" value="Kringle"/>
</dbReference>
<evidence type="ECO:0000256" key="24">
    <source>
        <dbReference type="PROSITE-ProRule" id="PRU00121"/>
    </source>
</evidence>
<dbReference type="InterPro" id="IPR001245">
    <property type="entry name" value="Ser-Thr/Tyr_kinase_cat_dom"/>
</dbReference>
<dbReference type="AlphaFoldDB" id="K1QJ36"/>
<dbReference type="Pfam" id="PF07714">
    <property type="entry name" value="PK_Tyr_Ser-Thr"/>
    <property type="match status" value="1"/>
</dbReference>
<dbReference type="InterPro" id="IPR036179">
    <property type="entry name" value="Ig-like_dom_sf"/>
</dbReference>
<dbReference type="PROSITE" id="PS00107">
    <property type="entry name" value="PROTEIN_KINASE_ATP"/>
    <property type="match status" value="1"/>
</dbReference>
<keyword evidence="6" id="KW-0597">Phosphoprotein</keyword>
<evidence type="ECO:0000256" key="7">
    <source>
        <dbReference type="ARBA" id="ARBA00022572"/>
    </source>
</evidence>
<dbReference type="InterPro" id="IPR036322">
    <property type="entry name" value="WD40_repeat_dom_sf"/>
</dbReference>
<evidence type="ECO:0000256" key="1">
    <source>
        <dbReference type="ARBA" id="ARBA00004251"/>
    </source>
</evidence>
<dbReference type="InterPro" id="IPR013098">
    <property type="entry name" value="Ig_I-set"/>
</dbReference>
<name>K1QJ36_MAGGI</name>
<dbReference type="InterPro" id="IPR013783">
    <property type="entry name" value="Ig-like_fold"/>
</dbReference>
<keyword evidence="17" id="KW-0829">Tyrosine-protein kinase</keyword>
<keyword evidence="19 27" id="KW-0675">Receptor</keyword>
<dbReference type="PROSITE" id="PS50835">
    <property type="entry name" value="IG_LIKE"/>
    <property type="match status" value="1"/>
</dbReference>
<comment type="catalytic activity">
    <reaction evidence="23">
        <text>L-tyrosyl-[protein] + ATP = O-phospho-L-tyrosyl-[protein] + ADP + H(+)</text>
        <dbReference type="Rhea" id="RHEA:10596"/>
        <dbReference type="Rhea" id="RHEA-COMP:10136"/>
        <dbReference type="Rhea" id="RHEA-COMP:20101"/>
        <dbReference type="ChEBI" id="CHEBI:15378"/>
        <dbReference type="ChEBI" id="CHEBI:30616"/>
        <dbReference type="ChEBI" id="CHEBI:46858"/>
        <dbReference type="ChEBI" id="CHEBI:61978"/>
        <dbReference type="ChEBI" id="CHEBI:456216"/>
        <dbReference type="EC" id="2.7.10.1"/>
    </reaction>
</comment>
<dbReference type="SMART" id="SM00130">
    <property type="entry name" value="KR"/>
    <property type="match status" value="1"/>
</dbReference>
<dbReference type="Gene3D" id="1.10.2000.10">
    <property type="entry name" value="Frizzled cysteine-rich domain"/>
    <property type="match status" value="1"/>
</dbReference>
<dbReference type="PROSITE" id="PS00109">
    <property type="entry name" value="PROTEIN_KINASE_TYR"/>
    <property type="match status" value="1"/>
</dbReference>
<evidence type="ECO:0000256" key="25">
    <source>
        <dbReference type="PROSITE-ProRule" id="PRU00221"/>
    </source>
</evidence>
<dbReference type="InterPro" id="IPR001680">
    <property type="entry name" value="WD40_rpt"/>
</dbReference>
<dbReference type="GO" id="GO:0045202">
    <property type="term" value="C:synapse"/>
    <property type="evidence" value="ECO:0007669"/>
    <property type="project" value="UniProtKB-SubCell"/>
</dbReference>
<dbReference type="SUPFAM" id="SSF57440">
    <property type="entry name" value="Kringle-like"/>
    <property type="match status" value="1"/>
</dbReference>
<accession>K1QJ36</accession>
<dbReference type="PANTHER" id="PTHR24416">
    <property type="entry name" value="TYROSINE-PROTEIN KINASE RECEPTOR"/>
    <property type="match status" value="1"/>
</dbReference>
<dbReference type="Pfam" id="PF01392">
    <property type="entry name" value="Fz"/>
    <property type="match status" value="1"/>
</dbReference>
<dbReference type="SUPFAM" id="SSF63501">
    <property type="entry name" value="Frizzled cysteine-rich domain"/>
    <property type="match status" value="1"/>
</dbReference>
<dbReference type="InParanoid" id="K1QJ36"/>
<keyword evidence="20" id="KW-0325">Glycoprotein</keyword>
<dbReference type="PANTHER" id="PTHR24416:SF317">
    <property type="entry name" value="MUSCLE, SKELETAL RECEPTOR TYROSINE-PROTEIN KINASE"/>
    <property type="match status" value="1"/>
</dbReference>
<evidence type="ECO:0000256" key="3">
    <source>
        <dbReference type="ARBA" id="ARBA00011902"/>
    </source>
</evidence>
<evidence type="ECO:0000256" key="23">
    <source>
        <dbReference type="ARBA" id="ARBA00051243"/>
    </source>
</evidence>
<dbReference type="GO" id="GO:0005886">
    <property type="term" value="C:plasma membrane"/>
    <property type="evidence" value="ECO:0007669"/>
    <property type="project" value="UniProtKB-SubCell"/>
</dbReference>
<dbReference type="FunFam" id="1.10.510.10:FF:000554">
    <property type="entry name" value="Predicted protein"/>
    <property type="match status" value="1"/>
</dbReference>
<dbReference type="InterPro" id="IPR015943">
    <property type="entry name" value="WD40/YVTN_repeat-like_dom_sf"/>
</dbReference>
<keyword evidence="10" id="KW-0732">Signal</keyword>
<evidence type="ECO:0000256" key="6">
    <source>
        <dbReference type="ARBA" id="ARBA00022553"/>
    </source>
</evidence>
<evidence type="ECO:0000256" key="13">
    <source>
        <dbReference type="ARBA" id="ARBA00022840"/>
    </source>
</evidence>
<evidence type="ECO:0000256" key="12">
    <source>
        <dbReference type="ARBA" id="ARBA00022777"/>
    </source>
</evidence>
<keyword evidence="9" id="KW-0812">Transmembrane</keyword>
<evidence type="ECO:0000256" key="5">
    <source>
        <dbReference type="ARBA" id="ARBA00022475"/>
    </source>
</evidence>
<keyword evidence="16" id="KW-0472">Membrane</keyword>
<dbReference type="Gene3D" id="2.40.20.10">
    <property type="entry name" value="Plasminogen Kringle 4"/>
    <property type="match status" value="1"/>
</dbReference>
<keyword evidence="11 26" id="KW-0547">Nucleotide-binding</keyword>
<dbReference type="FunFam" id="3.30.200.20:FF:000159">
    <property type="entry name" value="muscle, skeletal receptor tyrosine-protein kinase"/>
    <property type="match status" value="1"/>
</dbReference>
<dbReference type="InterPro" id="IPR020067">
    <property type="entry name" value="Frizzled_dom"/>
</dbReference>
<dbReference type="CDD" id="cd00108">
    <property type="entry name" value="KR"/>
    <property type="match status" value="1"/>
</dbReference>
<feature type="binding site" evidence="26">
    <location>
        <position position="776"/>
    </location>
    <ligand>
        <name>ATP</name>
        <dbReference type="ChEBI" id="CHEBI:30616"/>
    </ligand>
</feature>
<dbReference type="GO" id="GO:0005776">
    <property type="term" value="C:autophagosome"/>
    <property type="evidence" value="ECO:0007669"/>
    <property type="project" value="UniProtKB-SubCell"/>
</dbReference>
<dbReference type="InterPro" id="IPR003599">
    <property type="entry name" value="Ig_sub"/>
</dbReference>
<comment type="caution">
    <text evidence="24">Lacks conserved residue(s) required for the propagation of feature annotation.</text>
</comment>
<dbReference type="InterPro" id="IPR050122">
    <property type="entry name" value="RTK"/>
</dbReference>
<evidence type="ECO:0000256" key="21">
    <source>
        <dbReference type="ARBA" id="ARBA00023319"/>
    </source>
</evidence>